<organism evidence="2">
    <name type="scientific">Davidia involucrata</name>
    <name type="common">Dove tree</name>
    <dbReference type="NCBI Taxonomy" id="16924"/>
    <lineage>
        <taxon>Eukaryota</taxon>
        <taxon>Viridiplantae</taxon>
        <taxon>Streptophyta</taxon>
        <taxon>Embryophyta</taxon>
        <taxon>Tracheophyta</taxon>
        <taxon>Spermatophyta</taxon>
        <taxon>Magnoliopsida</taxon>
        <taxon>eudicotyledons</taxon>
        <taxon>Gunneridae</taxon>
        <taxon>Pentapetalae</taxon>
        <taxon>asterids</taxon>
        <taxon>Cornales</taxon>
        <taxon>Nyssaceae</taxon>
        <taxon>Davidia</taxon>
    </lineage>
</organism>
<protein>
    <submittedName>
        <fullName evidence="2">Uncharacterized protein</fullName>
    </submittedName>
</protein>
<name>A0A5B6YTL8_DAVIN</name>
<feature type="transmembrane region" description="Helical" evidence="1">
    <location>
        <begin position="118"/>
        <end position="140"/>
    </location>
</feature>
<proteinExistence type="predicted"/>
<keyword evidence="1" id="KW-0472">Membrane</keyword>
<evidence type="ECO:0000313" key="2">
    <source>
        <dbReference type="EMBL" id="MPA34949.1"/>
    </source>
</evidence>
<dbReference type="PANTHER" id="PTHR37716:SF1">
    <property type="entry name" value="OS07G0568900 PROTEIN"/>
    <property type="match status" value="1"/>
</dbReference>
<gene>
    <name evidence="2" type="ORF">Din_004390</name>
</gene>
<dbReference type="EMBL" id="GHES01004390">
    <property type="protein sequence ID" value="MPA34949.1"/>
    <property type="molecule type" value="Transcribed_RNA"/>
</dbReference>
<keyword evidence="1" id="KW-0812">Transmembrane</keyword>
<dbReference type="PANTHER" id="PTHR37716">
    <property type="entry name" value="OS07G0568900 PROTEIN"/>
    <property type="match status" value="1"/>
</dbReference>
<dbReference type="GO" id="GO:0009535">
    <property type="term" value="C:chloroplast thylakoid membrane"/>
    <property type="evidence" value="ECO:0007669"/>
    <property type="project" value="TreeGrafter"/>
</dbReference>
<accession>A0A5B6YTL8</accession>
<keyword evidence="1" id="KW-1133">Transmembrane helix</keyword>
<evidence type="ECO:0000256" key="1">
    <source>
        <dbReference type="SAM" id="Phobius"/>
    </source>
</evidence>
<reference evidence="2" key="1">
    <citation type="submission" date="2019-08" db="EMBL/GenBank/DDBJ databases">
        <title>Reference gene set and small RNA set construction with multiple tissues from Davidia involucrata Baill.</title>
        <authorList>
            <person name="Yang H."/>
            <person name="Zhou C."/>
            <person name="Li G."/>
            <person name="Wang J."/>
            <person name="Gao P."/>
            <person name="Wang M."/>
            <person name="Wang R."/>
            <person name="Zhao Y."/>
        </authorList>
    </citation>
    <scope>NUCLEOTIDE SEQUENCE</scope>
    <source>
        <tissue evidence="2">Mixed with DoveR01_LX</tissue>
    </source>
</reference>
<sequence length="178" mass="19947">MVPLQHFLSLQTPGVSVPTFYLINKRRIPISRFQLDGCGGDGELKKRGTKFHSHRAVEKDSEFEVDPDKAREALRKLDQQLQSISQKQINPPKIRASDLNRARDEMREEVSKSYGSSLAYLAFALVVFTIFYNVIFITVIKPSIDGEEPVPATTAVREAPKAAVLQQLPSIPEVSILL</sequence>
<dbReference type="AlphaFoldDB" id="A0A5B6YTL8"/>